<comment type="caution">
    <text evidence="1">The sequence shown here is derived from an EMBL/GenBank/DDBJ whole genome shotgun (WGS) entry which is preliminary data.</text>
</comment>
<name>R5ZWV9_9FIRM</name>
<proteinExistence type="predicted"/>
<evidence type="ECO:0000313" key="1">
    <source>
        <dbReference type="EMBL" id="CDA40924.1"/>
    </source>
</evidence>
<dbReference type="EMBL" id="CBBU010000086">
    <property type="protein sequence ID" value="CDA40924.1"/>
    <property type="molecule type" value="Genomic_DNA"/>
</dbReference>
<dbReference type="AlphaFoldDB" id="R5ZWV9"/>
<protein>
    <recommendedName>
        <fullName evidence="2">Phage-Barnase-EndoU-ColicinE5/D-RelE like nuclease 4 domain-containing protein</fullName>
    </recommendedName>
</protein>
<reference evidence="1" key="1">
    <citation type="submission" date="2012-11" db="EMBL/GenBank/DDBJ databases">
        <title>Dependencies among metagenomic species, viruses, plasmids and units of genetic variation.</title>
        <authorList>
            <person name="Nielsen H.B."/>
            <person name="Almeida M."/>
            <person name="Juncker A.S."/>
            <person name="Rasmussen S."/>
            <person name="Li J."/>
            <person name="Sunagawa S."/>
            <person name="Plichta D."/>
            <person name="Gautier L."/>
            <person name="Le Chatelier E."/>
            <person name="Peletier E."/>
            <person name="Bonde I."/>
            <person name="Nielsen T."/>
            <person name="Manichanh C."/>
            <person name="Arumugam M."/>
            <person name="Batto J."/>
            <person name="Santos M.B.Q.D."/>
            <person name="Blom N."/>
            <person name="Borruel N."/>
            <person name="Burgdorf K.S."/>
            <person name="Boumezbeur F."/>
            <person name="Casellas F."/>
            <person name="Dore J."/>
            <person name="Guarner F."/>
            <person name="Hansen T."/>
            <person name="Hildebrand F."/>
            <person name="Kaas R.S."/>
            <person name="Kennedy S."/>
            <person name="Kristiansen K."/>
            <person name="Kultima J.R."/>
            <person name="Leonard P."/>
            <person name="Levenez F."/>
            <person name="Lund O."/>
            <person name="Moumen B."/>
            <person name="Le Paslier D."/>
            <person name="Pons N."/>
            <person name="Pedersen O."/>
            <person name="Prifti E."/>
            <person name="Qin J."/>
            <person name="Raes J."/>
            <person name="Tap J."/>
            <person name="Tims S."/>
            <person name="Ussery D.W."/>
            <person name="Yamada T."/>
            <person name="MetaHit consortium"/>
            <person name="Renault P."/>
            <person name="Sicheritz-Ponten T."/>
            <person name="Bork P."/>
            <person name="Wang J."/>
            <person name="Brunak S."/>
            <person name="Ehrlich S.D."/>
        </authorList>
    </citation>
    <scope>NUCLEOTIDE SEQUENCE [LARGE SCALE GENOMIC DNA]</scope>
</reference>
<evidence type="ECO:0008006" key="2">
    <source>
        <dbReference type="Google" id="ProtNLM"/>
    </source>
</evidence>
<accession>R5ZWV9</accession>
<organism evidence="1">
    <name type="scientific">Lachnospira eligens CAG:72</name>
    <dbReference type="NCBI Taxonomy" id="1263077"/>
    <lineage>
        <taxon>Bacteria</taxon>
        <taxon>Bacillati</taxon>
        <taxon>Bacillota</taxon>
        <taxon>Clostridia</taxon>
        <taxon>Lachnospirales</taxon>
        <taxon>Lachnospiraceae</taxon>
        <taxon>Lachnospira</taxon>
    </lineage>
</organism>
<sequence>MKDTRLFKIFNDIKDVLCKNDYYIHTAKRILHLINTELKIPHLMGLQYVGRPNQYTGDFGVYAVKKGRITLKSLEKLIKKYYKTKGNIKIVREDKITKQTEVIYQREQASIREKLGAEKMLHAVGIEPKEKLVRYIKKLNVKFGE</sequence>
<gene>
    <name evidence="1" type="ORF">BN765_00124</name>
</gene>
<dbReference type="Proteomes" id="UP000018175">
    <property type="component" value="Unassembled WGS sequence"/>
</dbReference>